<protein>
    <submittedName>
        <fullName evidence="6">DNA-binding transcriptional regulator, FadR family</fullName>
    </submittedName>
</protein>
<dbReference type="InterPro" id="IPR011711">
    <property type="entry name" value="GntR_C"/>
</dbReference>
<dbReference type="Pfam" id="PF07729">
    <property type="entry name" value="FCD"/>
    <property type="match status" value="1"/>
</dbReference>
<evidence type="ECO:0000256" key="3">
    <source>
        <dbReference type="ARBA" id="ARBA00023163"/>
    </source>
</evidence>
<dbReference type="Pfam" id="PF00392">
    <property type="entry name" value="GntR"/>
    <property type="match status" value="1"/>
</dbReference>
<proteinExistence type="predicted"/>
<dbReference type="SUPFAM" id="SSF48008">
    <property type="entry name" value="GntR ligand-binding domain-like"/>
    <property type="match status" value="1"/>
</dbReference>
<evidence type="ECO:0000259" key="5">
    <source>
        <dbReference type="PROSITE" id="PS50949"/>
    </source>
</evidence>
<evidence type="ECO:0000256" key="1">
    <source>
        <dbReference type="ARBA" id="ARBA00023015"/>
    </source>
</evidence>
<feature type="compositionally biased region" description="Basic and acidic residues" evidence="4">
    <location>
        <begin position="21"/>
        <end position="38"/>
    </location>
</feature>
<keyword evidence="7" id="KW-1185">Reference proteome</keyword>
<gene>
    <name evidence="6" type="ORF">SAMN05421810_10488</name>
</gene>
<evidence type="ECO:0000313" key="6">
    <source>
        <dbReference type="EMBL" id="SFP97851.1"/>
    </source>
</evidence>
<dbReference type="InterPro" id="IPR000524">
    <property type="entry name" value="Tscrpt_reg_HTH_GntR"/>
</dbReference>
<dbReference type="CDD" id="cd07377">
    <property type="entry name" value="WHTH_GntR"/>
    <property type="match status" value="1"/>
</dbReference>
<dbReference type="PANTHER" id="PTHR43537">
    <property type="entry name" value="TRANSCRIPTIONAL REGULATOR, GNTR FAMILY"/>
    <property type="match status" value="1"/>
</dbReference>
<accession>A0A1I5URF2</accession>
<dbReference type="SMART" id="SM00895">
    <property type="entry name" value="FCD"/>
    <property type="match status" value="1"/>
</dbReference>
<dbReference type="PRINTS" id="PR00035">
    <property type="entry name" value="HTHGNTR"/>
</dbReference>
<organism evidence="6 7">
    <name type="scientific">Amycolatopsis arida</name>
    <dbReference type="NCBI Taxonomy" id="587909"/>
    <lineage>
        <taxon>Bacteria</taxon>
        <taxon>Bacillati</taxon>
        <taxon>Actinomycetota</taxon>
        <taxon>Actinomycetes</taxon>
        <taxon>Pseudonocardiales</taxon>
        <taxon>Pseudonocardiaceae</taxon>
        <taxon>Amycolatopsis</taxon>
    </lineage>
</organism>
<dbReference type="GO" id="GO:0003700">
    <property type="term" value="F:DNA-binding transcription factor activity"/>
    <property type="evidence" value="ECO:0007669"/>
    <property type="project" value="InterPro"/>
</dbReference>
<dbReference type="Gene3D" id="1.20.120.530">
    <property type="entry name" value="GntR ligand-binding domain-like"/>
    <property type="match status" value="1"/>
</dbReference>
<dbReference type="Proteomes" id="UP000198727">
    <property type="component" value="Unassembled WGS sequence"/>
</dbReference>
<evidence type="ECO:0000256" key="4">
    <source>
        <dbReference type="SAM" id="MobiDB-lite"/>
    </source>
</evidence>
<dbReference type="InterPro" id="IPR036390">
    <property type="entry name" value="WH_DNA-bd_sf"/>
</dbReference>
<dbReference type="STRING" id="587909.SAMN05421810_10488"/>
<dbReference type="PROSITE" id="PS50949">
    <property type="entry name" value="HTH_GNTR"/>
    <property type="match status" value="1"/>
</dbReference>
<name>A0A1I5URF2_9PSEU</name>
<feature type="domain" description="HTH gntR-type" evidence="5">
    <location>
        <begin position="45"/>
        <end position="113"/>
    </location>
</feature>
<evidence type="ECO:0000256" key="2">
    <source>
        <dbReference type="ARBA" id="ARBA00023125"/>
    </source>
</evidence>
<evidence type="ECO:0000313" key="7">
    <source>
        <dbReference type="Proteomes" id="UP000198727"/>
    </source>
</evidence>
<dbReference type="AlphaFoldDB" id="A0A1I5URF2"/>
<dbReference type="Gene3D" id="1.10.10.10">
    <property type="entry name" value="Winged helix-like DNA-binding domain superfamily/Winged helix DNA-binding domain"/>
    <property type="match status" value="1"/>
</dbReference>
<keyword evidence="2 6" id="KW-0238">DNA-binding</keyword>
<feature type="region of interest" description="Disordered" evidence="4">
    <location>
        <begin position="1"/>
        <end position="49"/>
    </location>
</feature>
<dbReference type="GO" id="GO:0003677">
    <property type="term" value="F:DNA binding"/>
    <property type="evidence" value="ECO:0007669"/>
    <property type="project" value="UniProtKB-KW"/>
</dbReference>
<dbReference type="SUPFAM" id="SSF46785">
    <property type="entry name" value="Winged helix' DNA-binding domain"/>
    <property type="match status" value="1"/>
</dbReference>
<dbReference type="EMBL" id="FOWW01000004">
    <property type="protein sequence ID" value="SFP97851.1"/>
    <property type="molecule type" value="Genomic_DNA"/>
</dbReference>
<keyword evidence="3" id="KW-0804">Transcription</keyword>
<keyword evidence="1" id="KW-0805">Transcription regulation</keyword>
<dbReference type="InterPro" id="IPR008920">
    <property type="entry name" value="TF_FadR/GntR_C"/>
</dbReference>
<sequence length="274" mass="30156">MPDRRGGLDSMPVTTPASSRSRADRPGADRPSADRPSAERPGGARANQRALQESIKRLIVDRGLAPGAPLPTEHDLMRELGVSRHPLREAMKALEALGIVDIRHGYGTYVGSGALTGLEAGLAFRGALSLRGDLRDIRDLLEVREVLEAGLVDRLLAAHDRLDFAALEAAVAGMEREAERGRYAADHDWAFHEALYRPLGNELVLALLQVFWRVFHQLDAELPRAADPPEVTARWHRNILDALRAGDEPALRAAVDEHFRGIRARVERAEPPEN</sequence>
<dbReference type="InterPro" id="IPR036388">
    <property type="entry name" value="WH-like_DNA-bd_sf"/>
</dbReference>
<dbReference type="SMART" id="SM00345">
    <property type="entry name" value="HTH_GNTR"/>
    <property type="match status" value="1"/>
</dbReference>
<dbReference type="PANTHER" id="PTHR43537:SF5">
    <property type="entry name" value="UXU OPERON TRANSCRIPTIONAL REGULATOR"/>
    <property type="match status" value="1"/>
</dbReference>
<reference evidence="7" key="1">
    <citation type="submission" date="2016-10" db="EMBL/GenBank/DDBJ databases">
        <authorList>
            <person name="Varghese N."/>
            <person name="Submissions S."/>
        </authorList>
    </citation>
    <scope>NUCLEOTIDE SEQUENCE [LARGE SCALE GENOMIC DNA]</scope>
    <source>
        <strain evidence="7">CGMCC 4.5579</strain>
    </source>
</reference>